<gene>
    <name evidence="3" type="ORF">P280DRAFT_20889</name>
</gene>
<name>A0A6A6SIU5_9PLEO</name>
<proteinExistence type="predicted"/>
<dbReference type="Pfam" id="PF06985">
    <property type="entry name" value="HET"/>
    <property type="match status" value="1"/>
</dbReference>
<dbReference type="PANTHER" id="PTHR33112:SF10">
    <property type="entry name" value="TOL"/>
    <property type="match status" value="1"/>
</dbReference>
<evidence type="ECO:0000256" key="1">
    <source>
        <dbReference type="SAM" id="MobiDB-lite"/>
    </source>
</evidence>
<reference evidence="3" key="1">
    <citation type="journal article" date="2020" name="Stud. Mycol.">
        <title>101 Dothideomycetes genomes: a test case for predicting lifestyles and emergence of pathogens.</title>
        <authorList>
            <person name="Haridas S."/>
            <person name="Albert R."/>
            <person name="Binder M."/>
            <person name="Bloem J."/>
            <person name="Labutti K."/>
            <person name="Salamov A."/>
            <person name="Andreopoulos B."/>
            <person name="Baker S."/>
            <person name="Barry K."/>
            <person name="Bills G."/>
            <person name="Bluhm B."/>
            <person name="Cannon C."/>
            <person name="Castanera R."/>
            <person name="Culley D."/>
            <person name="Daum C."/>
            <person name="Ezra D."/>
            <person name="Gonzalez J."/>
            <person name="Henrissat B."/>
            <person name="Kuo A."/>
            <person name="Liang C."/>
            <person name="Lipzen A."/>
            <person name="Lutzoni F."/>
            <person name="Magnuson J."/>
            <person name="Mondo S."/>
            <person name="Nolan M."/>
            <person name="Ohm R."/>
            <person name="Pangilinan J."/>
            <person name="Park H.-J."/>
            <person name="Ramirez L."/>
            <person name="Alfaro M."/>
            <person name="Sun H."/>
            <person name="Tritt A."/>
            <person name="Yoshinaga Y."/>
            <person name="Zwiers L.-H."/>
            <person name="Turgeon B."/>
            <person name="Goodwin S."/>
            <person name="Spatafora J."/>
            <person name="Crous P."/>
            <person name="Grigoriev I."/>
        </authorList>
    </citation>
    <scope>NUCLEOTIDE SEQUENCE</scope>
    <source>
        <strain evidence="3">CBS 473.64</strain>
    </source>
</reference>
<evidence type="ECO:0000259" key="2">
    <source>
        <dbReference type="Pfam" id="PF06985"/>
    </source>
</evidence>
<protein>
    <submittedName>
        <fullName evidence="3">HET-domain-containing protein</fullName>
    </submittedName>
</protein>
<organism evidence="3 4">
    <name type="scientific">Massarina eburnea CBS 473.64</name>
    <dbReference type="NCBI Taxonomy" id="1395130"/>
    <lineage>
        <taxon>Eukaryota</taxon>
        <taxon>Fungi</taxon>
        <taxon>Dikarya</taxon>
        <taxon>Ascomycota</taxon>
        <taxon>Pezizomycotina</taxon>
        <taxon>Dothideomycetes</taxon>
        <taxon>Pleosporomycetidae</taxon>
        <taxon>Pleosporales</taxon>
        <taxon>Massarineae</taxon>
        <taxon>Massarinaceae</taxon>
        <taxon>Massarina</taxon>
    </lineage>
</organism>
<evidence type="ECO:0000313" key="3">
    <source>
        <dbReference type="EMBL" id="KAF2646891.1"/>
    </source>
</evidence>
<sequence length="616" mass="71184">MSSLDCEPVQETGASAVASNNVSGNESDERAWTPRNARTCGICQDLKDDIKFELSALIQSAENGCSFCHILRKGIEGFRGAENEMDDKLYILRYPQYLCVYGLSISSFPGIEFYVLQDESPLRDYFPVSVHLPENTASEESFSWAQKQMHTCLSQHSECAVNSDPPFMPTRVLDLGSGPYPDDRDIRVLETNQEIDRRYIALSHCWGDPKLMRTKLTAHTFDEYHDKISYDLLPRTFQDAVTITRKMKVRYLWIDSLCIIQADKEKDSPEDAKRSDEDWRHESSKMCSVFQNSYLTLAAAISTGCNDGIFSSPKLVPISILDHRNQGRPAYVFARASEHNQWNFPLLRRGWVTQEILLSLRIILFARDELLWLCKKGISCQCENNRYSLDELVYAWNGMIENYSRTLVTIQSDRLVAIDGLAQCISPFRSGEYLAGLWSDSLAIDLLWYTKKTPPQKRLVPTGNTRKTKWTSEKWLFPTWSWASTAHPVFWFSFLEGVTSFVTRVEEGDKMPSYHLKLRGVLLYTTLESLKGDPDRQGYQYFPDYVQDQLNDKVACLRVVEYCRKLFSLVVKCVDEEKNVYERIGLLRTRYGVRRAPYWWEPYRGWEPDEVEITLE</sequence>
<dbReference type="PANTHER" id="PTHR33112">
    <property type="entry name" value="DOMAIN PROTEIN, PUTATIVE-RELATED"/>
    <property type="match status" value="1"/>
</dbReference>
<dbReference type="InterPro" id="IPR010730">
    <property type="entry name" value="HET"/>
</dbReference>
<dbReference type="Proteomes" id="UP000799753">
    <property type="component" value="Unassembled WGS sequence"/>
</dbReference>
<dbReference type="OrthoDB" id="3486565at2759"/>
<evidence type="ECO:0000313" key="4">
    <source>
        <dbReference type="Proteomes" id="UP000799753"/>
    </source>
</evidence>
<feature type="region of interest" description="Disordered" evidence="1">
    <location>
        <begin position="1"/>
        <end position="30"/>
    </location>
</feature>
<dbReference type="EMBL" id="MU006776">
    <property type="protein sequence ID" value="KAF2646891.1"/>
    <property type="molecule type" value="Genomic_DNA"/>
</dbReference>
<dbReference type="AlphaFoldDB" id="A0A6A6SIU5"/>
<feature type="domain" description="Heterokaryon incompatibility" evidence="2">
    <location>
        <begin position="199"/>
        <end position="355"/>
    </location>
</feature>
<accession>A0A6A6SIU5</accession>
<keyword evidence="4" id="KW-1185">Reference proteome</keyword>